<feature type="region of interest" description="Disordered" evidence="1">
    <location>
        <begin position="356"/>
        <end position="378"/>
    </location>
</feature>
<dbReference type="OrthoDB" id="8912104at2759"/>
<dbReference type="AlphaFoldDB" id="A0A9N9X8B7"/>
<sequence>METSNSSDEVQDPYHNSSESDVDYIPPEKKKSSKIIDFFINPKSSALASTSSIYSNKVSKKDGDLVLEKRQKSNNSAPASTARVDHIEKCKNSPMLDGKFFIVEKCDEKMNCEAMCQLCLPTKKMIKGSLESTTNFVKHLKRVHGEKSYNDYVKYKEKLKSRRTTAKDDSGASISASTIERSKQETLKRFVNSKVLVTQKEFERRIVNFIVNTMSAVSVIENPSFIRLFDGMNVNVIGRKAAMKLITDMYNIHIDKLKKEIEKQDYICCTADIWSTKTRSFMGVTLHWIDANLERHSVALACKRFSGIHDYKNIGEMLENINLKFGIKSTQIIATVTDNGSNFVKAFREFSMGEEEVQDFQQEIGRTHEEKDEDDSED</sequence>
<organism evidence="2 3">
    <name type="scientific">Phaedon cochleariae</name>
    <name type="common">Mustard beetle</name>
    <dbReference type="NCBI Taxonomy" id="80249"/>
    <lineage>
        <taxon>Eukaryota</taxon>
        <taxon>Metazoa</taxon>
        <taxon>Ecdysozoa</taxon>
        <taxon>Arthropoda</taxon>
        <taxon>Hexapoda</taxon>
        <taxon>Insecta</taxon>
        <taxon>Pterygota</taxon>
        <taxon>Neoptera</taxon>
        <taxon>Endopterygota</taxon>
        <taxon>Coleoptera</taxon>
        <taxon>Polyphaga</taxon>
        <taxon>Cucujiformia</taxon>
        <taxon>Chrysomeloidea</taxon>
        <taxon>Chrysomelidae</taxon>
        <taxon>Chrysomelinae</taxon>
        <taxon>Chrysomelini</taxon>
        <taxon>Phaedon</taxon>
    </lineage>
</organism>
<evidence type="ECO:0000256" key="1">
    <source>
        <dbReference type="SAM" id="MobiDB-lite"/>
    </source>
</evidence>
<gene>
    <name evidence="2" type="ORF">PHAECO_LOCUS13023</name>
</gene>
<dbReference type="PANTHER" id="PTHR47501:SF5">
    <property type="entry name" value="HAT C-TERMINAL DIMERISATION DOMAIN-CONTAINING PROTEIN"/>
    <property type="match status" value="1"/>
</dbReference>
<protein>
    <recommendedName>
        <fullName evidence="4">BED-type domain-containing protein</fullName>
    </recommendedName>
</protein>
<dbReference type="SUPFAM" id="SSF53098">
    <property type="entry name" value="Ribonuclease H-like"/>
    <property type="match status" value="1"/>
</dbReference>
<dbReference type="InterPro" id="IPR012337">
    <property type="entry name" value="RNaseH-like_sf"/>
</dbReference>
<evidence type="ECO:0000313" key="3">
    <source>
        <dbReference type="Proteomes" id="UP001153737"/>
    </source>
</evidence>
<dbReference type="PANTHER" id="PTHR47501">
    <property type="entry name" value="TRANSPOSASE-RELATED"/>
    <property type="match status" value="1"/>
</dbReference>
<dbReference type="Proteomes" id="UP001153737">
    <property type="component" value="Chromosome 9"/>
</dbReference>
<feature type="compositionally biased region" description="Polar residues" evidence="1">
    <location>
        <begin position="1"/>
        <end position="19"/>
    </location>
</feature>
<evidence type="ECO:0000313" key="2">
    <source>
        <dbReference type="EMBL" id="CAG9825726.1"/>
    </source>
</evidence>
<reference evidence="2" key="2">
    <citation type="submission" date="2022-10" db="EMBL/GenBank/DDBJ databases">
        <authorList>
            <consortium name="ENA_rothamsted_submissions"/>
            <consortium name="culmorum"/>
            <person name="King R."/>
        </authorList>
    </citation>
    <scope>NUCLEOTIDE SEQUENCE</scope>
</reference>
<name>A0A9N9X8B7_PHACE</name>
<accession>A0A9N9X8B7</accession>
<evidence type="ECO:0008006" key="4">
    <source>
        <dbReference type="Google" id="ProtNLM"/>
    </source>
</evidence>
<keyword evidence="3" id="KW-1185">Reference proteome</keyword>
<proteinExistence type="predicted"/>
<dbReference type="EMBL" id="OU896715">
    <property type="protein sequence ID" value="CAG9825726.1"/>
    <property type="molecule type" value="Genomic_DNA"/>
</dbReference>
<reference evidence="2" key="1">
    <citation type="submission" date="2022-01" db="EMBL/GenBank/DDBJ databases">
        <authorList>
            <person name="King R."/>
        </authorList>
    </citation>
    <scope>NUCLEOTIDE SEQUENCE</scope>
</reference>
<feature type="region of interest" description="Disordered" evidence="1">
    <location>
        <begin position="1"/>
        <end position="26"/>
    </location>
</feature>